<dbReference type="PANTHER" id="PTHR33938:SF8">
    <property type="entry name" value="CARBOXYLIC ESTER HYDROLASE"/>
    <property type="match status" value="1"/>
</dbReference>
<comment type="similarity">
    <text evidence="1 8">Belongs to the tannase family.</text>
</comment>
<keyword evidence="4" id="KW-0732">Signal</keyword>
<dbReference type="GO" id="GO:0046872">
    <property type="term" value="F:metal ion binding"/>
    <property type="evidence" value="ECO:0007669"/>
    <property type="project" value="UniProtKB-KW"/>
</dbReference>
<sequence>MAVPSCLPSTFSSLAIPGASINNISAAVVTNYTASAPLFSKPNHGAIGPVQVDFCNVTVSHKHDGHDEAILTQVWLPIDTWNGRLQATGGGGFITGLGAEYVVQMDGAIAEGYAAAATNAGIYAVQSGGDDVASWALDDTGKINMHKLEDFVYRSLGDLSVIAKETIKLFYDEEAKYTYFSGCSKGGHQGYVLAQSFPDAFDGIAAAAPALFWDHMPQWYWKSQVMNTRKEYPWPCELDALRYGALEACDEIDGVKDGVLQDPDACNFDPSTLLGKSINCTEAGRSVNISELAVEAVRGEWTGKTPWDDLFESQTAGYDVDFQFGGTVCTNGTCAANPFPFTIWWQKVFVKKDPSFDLVNMTDEDYVAIVKQSVEEYENVIGSPDADFSAFNKAGGKLLTYQGMSDPAITYRNTRRFYESALQVDQSISDYYRLFEAPGVGHCAGGRGAYPHSTFDALVDWVENGKAPDTLDATSAPNEEGEVIKRTLCAYPKRSEYQGEGDPNDPASWICV</sequence>
<keyword evidence="6" id="KW-0106">Calcium</keyword>
<reference evidence="9" key="1">
    <citation type="journal article" date="2020" name="Stud. Mycol.">
        <title>101 Dothideomycetes genomes: a test case for predicting lifestyles and emergence of pathogens.</title>
        <authorList>
            <person name="Haridas S."/>
            <person name="Albert R."/>
            <person name="Binder M."/>
            <person name="Bloem J."/>
            <person name="Labutti K."/>
            <person name="Salamov A."/>
            <person name="Andreopoulos B."/>
            <person name="Baker S."/>
            <person name="Barry K."/>
            <person name="Bills G."/>
            <person name="Bluhm B."/>
            <person name="Cannon C."/>
            <person name="Castanera R."/>
            <person name="Culley D."/>
            <person name="Daum C."/>
            <person name="Ezra D."/>
            <person name="Gonzalez J."/>
            <person name="Henrissat B."/>
            <person name="Kuo A."/>
            <person name="Liang C."/>
            <person name="Lipzen A."/>
            <person name="Lutzoni F."/>
            <person name="Magnuson J."/>
            <person name="Mondo S."/>
            <person name="Nolan M."/>
            <person name="Ohm R."/>
            <person name="Pangilinan J."/>
            <person name="Park H.-J."/>
            <person name="Ramirez L."/>
            <person name="Alfaro M."/>
            <person name="Sun H."/>
            <person name="Tritt A."/>
            <person name="Yoshinaga Y."/>
            <person name="Zwiers L.-H."/>
            <person name="Turgeon B."/>
            <person name="Goodwin S."/>
            <person name="Spatafora J."/>
            <person name="Crous P."/>
            <person name="Grigoriev I."/>
        </authorList>
    </citation>
    <scope>NUCLEOTIDE SEQUENCE</scope>
    <source>
        <strain evidence="9">CBS 175.79</strain>
    </source>
</reference>
<evidence type="ECO:0000256" key="7">
    <source>
        <dbReference type="ARBA" id="ARBA00023157"/>
    </source>
</evidence>
<dbReference type="PANTHER" id="PTHR33938">
    <property type="entry name" value="FERULOYL ESTERASE B-RELATED"/>
    <property type="match status" value="1"/>
</dbReference>
<keyword evidence="5 8" id="KW-0378">Hydrolase</keyword>
<dbReference type="Pfam" id="PF07519">
    <property type="entry name" value="Tannase"/>
    <property type="match status" value="1"/>
</dbReference>
<accession>A0A6A5Y083</accession>
<keyword evidence="3" id="KW-0479">Metal-binding</keyword>
<dbReference type="Proteomes" id="UP000799778">
    <property type="component" value="Unassembled WGS sequence"/>
</dbReference>
<organism evidence="9 10">
    <name type="scientific">Aaosphaeria arxii CBS 175.79</name>
    <dbReference type="NCBI Taxonomy" id="1450172"/>
    <lineage>
        <taxon>Eukaryota</taxon>
        <taxon>Fungi</taxon>
        <taxon>Dikarya</taxon>
        <taxon>Ascomycota</taxon>
        <taxon>Pezizomycotina</taxon>
        <taxon>Dothideomycetes</taxon>
        <taxon>Pleosporomycetidae</taxon>
        <taxon>Pleosporales</taxon>
        <taxon>Pleosporales incertae sedis</taxon>
        <taxon>Aaosphaeria</taxon>
    </lineage>
</organism>
<dbReference type="GO" id="GO:0030600">
    <property type="term" value="F:feruloyl esterase activity"/>
    <property type="evidence" value="ECO:0007669"/>
    <property type="project" value="UniProtKB-ARBA"/>
</dbReference>
<evidence type="ECO:0000256" key="5">
    <source>
        <dbReference type="ARBA" id="ARBA00022801"/>
    </source>
</evidence>
<evidence type="ECO:0000256" key="6">
    <source>
        <dbReference type="ARBA" id="ARBA00022837"/>
    </source>
</evidence>
<dbReference type="Gene3D" id="3.40.50.1820">
    <property type="entry name" value="alpha/beta hydrolase"/>
    <property type="match status" value="1"/>
</dbReference>
<evidence type="ECO:0000256" key="1">
    <source>
        <dbReference type="ARBA" id="ARBA00006249"/>
    </source>
</evidence>
<keyword evidence="7" id="KW-1015">Disulfide bond</keyword>
<evidence type="ECO:0000313" key="10">
    <source>
        <dbReference type="Proteomes" id="UP000799778"/>
    </source>
</evidence>
<keyword evidence="2" id="KW-0719">Serine esterase</keyword>
<evidence type="ECO:0000256" key="4">
    <source>
        <dbReference type="ARBA" id="ARBA00022729"/>
    </source>
</evidence>
<proteinExistence type="inferred from homology"/>
<dbReference type="AlphaFoldDB" id="A0A6A5Y083"/>
<evidence type="ECO:0000313" key="9">
    <source>
        <dbReference type="EMBL" id="KAF2018593.1"/>
    </source>
</evidence>
<evidence type="ECO:0000256" key="3">
    <source>
        <dbReference type="ARBA" id="ARBA00022723"/>
    </source>
</evidence>
<protein>
    <recommendedName>
        <fullName evidence="8">Carboxylic ester hydrolase</fullName>
        <ecNumber evidence="8">3.1.1.-</ecNumber>
    </recommendedName>
</protein>
<dbReference type="OrthoDB" id="3039123at2759"/>
<evidence type="ECO:0000256" key="8">
    <source>
        <dbReference type="RuleBase" id="RU361238"/>
    </source>
</evidence>
<dbReference type="EC" id="3.1.1.-" evidence="8"/>
<dbReference type="GeneID" id="54287683"/>
<dbReference type="EMBL" id="ML978067">
    <property type="protein sequence ID" value="KAF2018593.1"/>
    <property type="molecule type" value="Genomic_DNA"/>
</dbReference>
<evidence type="ECO:0000256" key="2">
    <source>
        <dbReference type="ARBA" id="ARBA00022487"/>
    </source>
</evidence>
<dbReference type="SUPFAM" id="SSF53474">
    <property type="entry name" value="alpha/beta-Hydrolases"/>
    <property type="match status" value="1"/>
</dbReference>
<gene>
    <name evidence="9" type="ORF">BU24DRAFT_439138</name>
</gene>
<dbReference type="InterPro" id="IPR029058">
    <property type="entry name" value="AB_hydrolase_fold"/>
</dbReference>
<name>A0A6A5Y083_9PLEO</name>
<dbReference type="RefSeq" id="XP_033386932.1">
    <property type="nucleotide sequence ID" value="XM_033530286.1"/>
</dbReference>
<dbReference type="InterPro" id="IPR011118">
    <property type="entry name" value="Tannase/feruloyl_esterase"/>
</dbReference>
<keyword evidence="10" id="KW-1185">Reference proteome</keyword>